<evidence type="ECO:0000256" key="2">
    <source>
        <dbReference type="ARBA" id="ARBA00007637"/>
    </source>
</evidence>
<evidence type="ECO:0000256" key="1">
    <source>
        <dbReference type="ARBA" id="ARBA00005125"/>
    </source>
</evidence>
<comment type="similarity">
    <text evidence="2">Belongs to the NAD(P)-dependent epimerase/dehydratase family.</text>
</comment>
<dbReference type="InterPro" id="IPR036291">
    <property type="entry name" value="NAD(P)-bd_dom_sf"/>
</dbReference>
<comment type="pathway">
    <text evidence="1">Bacterial outer membrane biogenesis; LPS O-antigen biosynthesis.</text>
</comment>
<organism evidence="4 5">
    <name type="scientific">Roseateles violae</name>
    <dbReference type="NCBI Taxonomy" id="3058042"/>
    <lineage>
        <taxon>Bacteria</taxon>
        <taxon>Pseudomonadati</taxon>
        <taxon>Pseudomonadota</taxon>
        <taxon>Betaproteobacteria</taxon>
        <taxon>Burkholderiales</taxon>
        <taxon>Sphaerotilaceae</taxon>
        <taxon>Roseateles</taxon>
    </lineage>
</organism>
<keyword evidence="5" id="KW-1185">Reference proteome</keyword>
<protein>
    <submittedName>
        <fullName evidence="4">NAD-dependent epimerase/dehydratase family protein</fullName>
    </submittedName>
</protein>
<feature type="domain" description="NAD-dependent epimerase/dehydratase" evidence="3">
    <location>
        <begin position="3"/>
        <end position="205"/>
    </location>
</feature>
<evidence type="ECO:0000313" key="4">
    <source>
        <dbReference type="EMBL" id="MDN3921587.1"/>
    </source>
</evidence>
<dbReference type="RefSeq" id="WP_290359907.1">
    <property type="nucleotide sequence ID" value="NZ_JAUHHC010000004.1"/>
</dbReference>
<comment type="caution">
    <text evidence="4">The sequence shown here is derived from an EMBL/GenBank/DDBJ whole genome shotgun (WGS) entry which is preliminary data.</text>
</comment>
<sequence length="287" mass="30833">MRVLVTGAGGFIGQHLLARLQADGVEVHGIGRRSMVSTPATWHALDLFDDDARRTLLQRLRPSHLIHLAWTTAHGRYWQDPANQAWVAMSLALLRDFADAGGRHAVYAGSCAEDDWSGSGAPPASRYGRCKAALRLLACDLAEQLELSLAWGRIYFPFGPGEQGERLVPSIARRLLDGQPAPTGPAGLERDFVYVEDLAAMLALLSRCEHAGSLDLCSGEPTRIGDLAGALADLLGRRELLRLGELPGRPGDPQRLLGDAAGLRALGWDGGLGLAEGLRRSVRALQS</sequence>
<dbReference type="Pfam" id="PF01370">
    <property type="entry name" value="Epimerase"/>
    <property type="match status" value="1"/>
</dbReference>
<dbReference type="Gene3D" id="3.40.50.720">
    <property type="entry name" value="NAD(P)-binding Rossmann-like Domain"/>
    <property type="match status" value="1"/>
</dbReference>
<evidence type="ECO:0000313" key="5">
    <source>
        <dbReference type="Proteomes" id="UP001228044"/>
    </source>
</evidence>
<gene>
    <name evidence="4" type="ORF">QWJ38_14935</name>
</gene>
<dbReference type="PANTHER" id="PTHR43000">
    <property type="entry name" value="DTDP-D-GLUCOSE 4,6-DEHYDRATASE-RELATED"/>
    <property type="match status" value="1"/>
</dbReference>
<dbReference type="SUPFAM" id="SSF51735">
    <property type="entry name" value="NAD(P)-binding Rossmann-fold domains"/>
    <property type="match status" value="1"/>
</dbReference>
<name>A0ABT8DXK4_9BURK</name>
<evidence type="ECO:0000259" key="3">
    <source>
        <dbReference type="Pfam" id="PF01370"/>
    </source>
</evidence>
<reference evidence="4 5" key="1">
    <citation type="submission" date="2023-06" db="EMBL/GenBank/DDBJ databases">
        <title>Pelomonas sp. PFR6 16S ribosomal RNA gene Genome sequencing and assembly.</title>
        <authorList>
            <person name="Woo H."/>
        </authorList>
    </citation>
    <scope>NUCLEOTIDE SEQUENCE [LARGE SCALE GENOMIC DNA]</scope>
    <source>
        <strain evidence="4 5">PFR6</strain>
    </source>
</reference>
<dbReference type="Proteomes" id="UP001228044">
    <property type="component" value="Unassembled WGS sequence"/>
</dbReference>
<proteinExistence type="inferred from homology"/>
<dbReference type="EMBL" id="JAUHHC010000004">
    <property type="protein sequence ID" value="MDN3921587.1"/>
    <property type="molecule type" value="Genomic_DNA"/>
</dbReference>
<accession>A0ABT8DXK4</accession>
<dbReference type="InterPro" id="IPR001509">
    <property type="entry name" value="Epimerase_deHydtase"/>
</dbReference>